<dbReference type="PATRIC" id="fig|38307.3.peg.3547"/>
<protein>
    <submittedName>
        <fullName evidence="2">Fasciclin domain protein</fullName>
    </submittedName>
</protein>
<reference evidence="2 3" key="1">
    <citation type="submission" date="2016-03" db="EMBL/GenBank/DDBJ databases">
        <title>Draft genome sequence of Gluconobacter cerinus strain CECT 9110.</title>
        <authorList>
            <person name="Sainz F."/>
            <person name="Mas A."/>
            <person name="Torija M.J."/>
        </authorList>
    </citation>
    <scope>NUCLEOTIDE SEQUENCE [LARGE SCALE GENOMIC DNA]</scope>
    <source>
        <strain evidence="2 3">CECT 9110</strain>
    </source>
</reference>
<accession>A0A1B6VG90</accession>
<evidence type="ECO:0000313" key="2">
    <source>
        <dbReference type="EMBL" id="OAJ65987.1"/>
    </source>
</evidence>
<dbReference type="OrthoDB" id="9800666at2"/>
<dbReference type="Gene3D" id="2.30.180.10">
    <property type="entry name" value="FAS1 domain"/>
    <property type="match status" value="1"/>
</dbReference>
<feature type="domain" description="FAS1" evidence="1">
    <location>
        <begin position="91"/>
        <end position="238"/>
    </location>
</feature>
<dbReference type="PROSITE" id="PS51257">
    <property type="entry name" value="PROKAR_LIPOPROTEIN"/>
    <property type="match status" value="1"/>
</dbReference>
<dbReference type="AlphaFoldDB" id="A0A1B6VG90"/>
<dbReference type="RefSeq" id="WP_064275690.1">
    <property type="nucleotide sequence ID" value="NZ_JAERLC010000054.1"/>
</dbReference>
<dbReference type="PROSITE" id="PS50213">
    <property type="entry name" value="FAS1"/>
    <property type="match status" value="1"/>
</dbReference>
<name>A0A1B6VG90_9PROT</name>
<sequence>MYVRFGFSSVPGGLTRFSGLRSGAVALLGLALAGCHGTDWSHNYQDSFETQAKTSMSYMPDTVADAFEKPKNNEPSTPVAYHRPASPSYDDRPLDENIAASVELADYTAAIQHVGLVPWITGPGPYTVFAIPNEAMEKLSARWPGGLMAPAMKGQLTHILGYTIASGKWDEKAIRKAIARNHGRGIGLKTLYGDIISVHIDARTGEIFLNNPAGQVAHLWSHSLPQSNGVLYFMRDALLPVSH</sequence>
<dbReference type="EMBL" id="LUTU01000028">
    <property type="protein sequence ID" value="OAJ65987.1"/>
    <property type="molecule type" value="Genomic_DNA"/>
</dbReference>
<gene>
    <name evidence="2" type="ORF">A0123_03377</name>
</gene>
<dbReference type="SUPFAM" id="SSF82153">
    <property type="entry name" value="FAS1 domain"/>
    <property type="match status" value="1"/>
</dbReference>
<dbReference type="Pfam" id="PF02469">
    <property type="entry name" value="Fasciclin"/>
    <property type="match status" value="1"/>
</dbReference>
<dbReference type="Proteomes" id="UP000077786">
    <property type="component" value="Unassembled WGS sequence"/>
</dbReference>
<dbReference type="InterPro" id="IPR036378">
    <property type="entry name" value="FAS1_dom_sf"/>
</dbReference>
<organism evidence="2 3">
    <name type="scientific">Gluconobacter cerinus</name>
    <dbReference type="NCBI Taxonomy" id="38307"/>
    <lineage>
        <taxon>Bacteria</taxon>
        <taxon>Pseudomonadati</taxon>
        <taxon>Pseudomonadota</taxon>
        <taxon>Alphaproteobacteria</taxon>
        <taxon>Acetobacterales</taxon>
        <taxon>Acetobacteraceae</taxon>
        <taxon>Gluconobacter</taxon>
    </lineage>
</organism>
<evidence type="ECO:0000313" key="3">
    <source>
        <dbReference type="Proteomes" id="UP000077786"/>
    </source>
</evidence>
<evidence type="ECO:0000259" key="1">
    <source>
        <dbReference type="PROSITE" id="PS50213"/>
    </source>
</evidence>
<proteinExistence type="predicted"/>
<comment type="caution">
    <text evidence="2">The sequence shown here is derived from an EMBL/GenBank/DDBJ whole genome shotgun (WGS) entry which is preliminary data.</text>
</comment>
<dbReference type="InterPro" id="IPR000782">
    <property type="entry name" value="FAS1_domain"/>
</dbReference>